<keyword evidence="1" id="KW-0472">Membrane</keyword>
<comment type="caution">
    <text evidence="2">The sequence shown here is derived from an EMBL/GenBank/DDBJ whole genome shotgun (WGS) entry which is preliminary data.</text>
</comment>
<evidence type="ECO:0000256" key="1">
    <source>
        <dbReference type="SAM" id="Phobius"/>
    </source>
</evidence>
<evidence type="ECO:0000313" key="3">
    <source>
        <dbReference type="Proteomes" id="UP000808146"/>
    </source>
</evidence>
<keyword evidence="1" id="KW-0812">Transmembrane</keyword>
<proteinExistence type="predicted"/>
<reference evidence="2" key="1">
    <citation type="submission" date="2020-10" db="EMBL/GenBank/DDBJ databases">
        <title>Connecting structure to function with the recovery of over 1000 high-quality activated sludge metagenome-assembled genomes encoding full-length rRNA genes using long-read sequencing.</title>
        <authorList>
            <person name="Singleton C.M."/>
            <person name="Petriglieri F."/>
            <person name="Kristensen J.M."/>
            <person name="Kirkegaard R.H."/>
            <person name="Michaelsen T.Y."/>
            <person name="Andersen M.H."/>
            <person name="Karst S.M."/>
            <person name="Dueholm M.S."/>
            <person name="Nielsen P.H."/>
            <person name="Albertsen M."/>
        </authorList>
    </citation>
    <scope>NUCLEOTIDE SEQUENCE</scope>
    <source>
        <strain evidence="2">OdNE_18-Q3-R46-58_BAT3C.305</strain>
    </source>
</reference>
<dbReference type="NCBIfam" id="TIGR02532">
    <property type="entry name" value="IV_pilin_GFxxxE"/>
    <property type="match status" value="1"/>
</dbReference>
<dbReference type="Pfam" id="PF16074">
    <property type="entry name" value="PilW"/>
    <property type="match status" value="1"/>
</dbReference>
<accession>A0A9D7QJ59</accession>
<dbReference type="InterPro" id="IPR032092">
    <property type="entry name" value="PilW"/>
</dbReference>
<gene>
    <name evidence="2" type="ORF">IPN75_01295</name>
</gene>
<protein>
    <submittedName>
        <fullName evidence="2">PilW family protein</fullName>
    </submittedName>
</protein>
<dbReference type="InterPro" id="IPR012902">
    <property type="entry name" value="N_methyl_site"/>
</dbReference>
<sequence length="348" mass="36768">MKDNSLRRANTGFTLVELLVSVAIGLFLVAVVGGVYLSSKDSFNYQDAMSRLQENSRFAMERMARDIRMAGYNGCGNLSKVANTVNGGSTNWWLNFLAPVVGYDNLSASQTQFPGAVAGTDAIVLIGVDADELTVISHNAPAAVIQTTQHAIKPGAILVITDCSQTSVFQMSGPTNNNANATSVVHNTGTGSPGNCNKQLGASCPTQKAYTYRPGSSLLQMYANGYYIAPSAAANNGNALWVCSITGQTGGTAPCTELISGVENMQITYGVDTDGDQSADRYVDASAVASWGQVVSVRVSLLMATPPSAGRLSANPQTYTYNGTTTTATDRRVRHVYSSTVNVRNRTK</sequence>
<dbReference type="EMBL" id="JADKBR010000001">
    <property type="protein sequence ID" value="MBK8889097.1"/>
    <property type="molecule type" value="Genomic_DNA"/>
</dbReference>
<organism evidence="2 3">
    <name type="scientific">Candidatus Dechloromonas phosphorivorans</name>
    <dbReference type="NCBI Taxonomy" id="2899244"/>
    <lineage>
        <taxon>Bacteria</taxon>
        <taxon>Pseudomonadati</taxon>
        <taxon>Pseudomonadota</taxon>
        <taxon>Betaproteobacteria</taxon>
        <taxon>Rhodocyclales</taxon>
        <taxon>Azonexaceae</taxon>
        <taxon>Dechloromonas</taxon>
    </lineage>
</organism>
<dbReference type="Pfam" id="PF07963">
    <property type="entry name" value="N_methyl"/>
    <property type="match status" value="1"/>
</dbReference>
<feature type="transmembrane region" description="Helical" evidence="1">
    <location>
        <begin position="12"/>
        <end position="37"/>
    </location>
</feature>
<name>A0A9D7QJ59_9RHOO</name>
<dbReference type="AlphaFoldDB" id="A0A9D7QJ59"/>
<evidence type="ECO:0000313" key="2">
    <source>
        <dbReference type="EMBL" id="MBK8889097.1"/>
    </source>
</evidence>
<keyword evidence="1" id="KW-1133">Transmembrane helix</keyword>
<dbReference type="Proteomes" id="UP000808146">
    <property type="component" value="Unassembled WGS sequence"/>
</dbReference>
<dbReference type="GO" id="GO:0043683">
    <property type="term" value="P:type IV pilus assembly"/>
    <property type="evidence" value="ECO:0007669"/>
    <property type="project" value="InterPro"/>
</dbReference>
<dbReference type="PROSITE" id="PS00409">
    <property type="entry name" value="PROKAR_NTER_METHYL"/>
    <property type="match status" value="1"/>
</dbReference>